<dbReference type="PROSITE" id="PS00396">
    <property type="entry name" value="TOPO_IA_1"/>
    <property type="match status" value="1"/>
</dbReference>
<dbReference type="SUPFAM" id="SSF56712">
    <property type="entry name" value="Prokaryotic type I DNA topoisomerase"/>
    <property type="match status" value="1"/>
</dbReference>
<evidence type="ECO:0000256" key="6">
    <source>
        <dbReference type="ARBA" id="ARBA00023029"/>
    </source>
</evidence>
<keyword evidence="5" id="KW-0460">Magnesium</keyword>
<evidence type="ECO:0000256" key="10">
    <source>
        <dbReference type="ARBA" id="ARBA00031985"/>
    </source>
</evidence>
<keyword evidence="17" id="KW-1185">Reference proteome</keyword>
<name>A0ABU3QVN8_9GAMM</name>
<dbReference type="InterPro" id="IPR005738">
    <property type="entry name" value="TopoIII"/>
</dbReference>
<dbReference type="RefSeq" id="WP_315945468.1">
    <property type="nucleotide sequence ID" value="NZ_JAWCUA010000001.1"/>
</dbReference>
<proteinExistence type="inferred from homology"/>
<protein>
    <recommendedName>
        <fullName evidence="3">DNA topoisomerase</fullName>
        <ecNumber evidence="3">5.6.2.1</ecNumber>
    </recommendedName>
    <alternativeName>
        <fullName evidence="12">Omega-protein</fullName>
    </alternativeName>
    <alternativeName>
        <fullName evidence="11">Relaxing enzyme</fullName>
    </alternativeName>
    <alternativeName>
        <fullName evidence="9">Swivelase</fullName>
    </alternativeName>
    <alternativeName>
        <fullName evidence="10">Untwisting enzyme</fullName>
    </alternativeName>
</protein>
<dbReference type="EC" id="5.6.2.1" evidence="3"/>
<dbReference type="InterPro" id="IPR003601">
    <property type="entry name" value="Topo_IA_2"/>
</dbReference>
<evidence type="ECO:0000256" key="2">
    <source>
        <dbReference type="ARBA" id="ARBA00009446"/>
    </source>
</evidence>
<evidence type="ECO:0000313" key="17">
    <source>
        <dbReference type="Proteomes" id="UP001257914"/>
    </source>
</evidence>
<dbReference type="InterPro" id="IPR013824">
    <property type="entry name" value="Topo_IA_cen_sub1"/>
</dbReference>
<dbReference type="SMART" id="SM00437">
    <property type="entry name" value="TOP1Ac"/>
    <property type="match status" value="1"/>
</dbReference>
<evidence type="ECO:0000313" key="16">
    <source>
        <dbReference type="EMBL" id="MDU0111511.1"/>
    </source>
</evidence>
<dbReference type="InterPro" id="IPR003602">
    <property type="entry name" value="Topo_IA_DNA-bd_dom"/>
</dbReference>
<dbReference type="SMART" id="SM00493">
    <property type="entry name" value="TOPRIM"/>
    <property type="match status" value="1"/>
</dbReference>
<dbReference type="GO" id="GO:0003917">
    <property type="term" value="F:DNA topoisomerase type I (single strand cut, ATP-independent) activity"/>
    <property type="evidence" value="ECO:0007669"/>
    <property type="project" value="UniProtKB-EC"/>
</dbReference>
<evidence type="ECO:0000256" key="11">
    <source>
        <dbReference type="ARBA" id="ARBA00032235"/>
    </source>
</evidence>
<dbReference type="PRINTS" id="PR00417">
    <property type="entry name" value="PRTPISMRASEI"/>
</dbReference>
<evidence type="ECO:0000256" key="8">
    <source>
        <dbReference type="ARBA" id="ARBA00023235"/>
    </source>
</evidence>
<keyword evidence="7" id="KW-0238">DNA-binding</keyword>
<feature type="region of interest" description="Disordered" evidence="13">
    <location>
        <begin position="628"/>
        <end position="658"/>
    </location>
</feature>
<sequence length="658" mass="73795">MKLYIAEKPSLGRAIAAALPKPHKNLKTHIQVGNGDVVTWCIGHILEQADPEKYNPEFKKWNMVHLPIVPDKWLLQPKSQTRSQLTAIKGLLKNASQIIHAGDPDREGQLLVDEVIDYLKVSKTKKQQVQRLLISDLNYSAVQRSLQNLQPNSDFMPLSISALARSRADWLYGINLTRAYSLQGQKGGYNSVLSVGRVQTPILGLVVNRDREIDEFTPHDYYEVYAYIQNKDVSQEFGESVHSFKAKWKPSAACLPHSDNQQRVINKALALNVAKRITDQDAVVTELTKQDKKLNPPLPYNLSSLQIDAAKQFSLNAKMVLDVCQSLYEKHKLITYPRSDSRYLPNEHFAQAPSIIKHLKSCEEKLSLMANNADASLKSKAFNSAKVTAHHAIIPTEKSSQNISLNPFEKSVYFLICRQYLAQFYPVYKYQHCHVELTIAGGIFVVNANEVQQLGWKTLFQYKDKVKDKNKSDEQELPPLALNDVLHCVKGEVVEKQTQALAPFTDATLLAAMTGIAKFVINKEIKKVLKETDGLGTEATRAGIIELLFKRGFLVRVGKAIKSTDVGKTLINALPEKASTPDMTAQWEATLNDICEQKVNYQSFMQPLLSVLNTMVAQAQQQDFSSLPKVAFKPKSKNKYTSKAKAGKTNHKSKSKVA</sequence>
<keyword evidence="6" id="KW-0799">Topoisomerase</keyword>
<reference evidence="16 17" key="1">
    <citation type="submission" date="2023-10" db="EMBL/GenBank/DDBJ databases">
        <title>Psychrosphaera aquimaarina strain SW33 isolated from seawater.</title>
        <authorList>
            <person name="Bayburt H."/>
            <person name="Kim J.M."/>
            <person name="Choi B.J."/>
            <person name="Jeon C.O."/>
        </authorList>
    </citation>
    <scope>NUCLEOTIDE SEQUENCE [LARGE SCALE GENOMIC DNA]</scope>
    <source>
        <strain evidence="16 17">KCTC 52743</strain>
    </source>
</reference>
<comment type="caution">
    <text evidence="16">The sequence shown here is derived from an EMBL/GenBank/DDBJ whole genome shotgun (WGS) entry which is preliminary data.</text>
</comment>
<evidence type="ECO:0000256" key="7">
    <source>
        <dbReference type="ARBA" id="ARBA00023125"/>
    </source>
</evidence>
<feature type="compositionally biased region" description="Basic residues" evidence="13">
    <location>
        <begin position="632"/>
        <end position="658"/>
    </location>
</feature>
<dbReference type="Gene3D" id="1.10.460.10">
    <property type="entry name" value="Topoisomerase I, domain 2"/>
    <property type="match status" value="1"/>
</dbReference>
<evidence type="ECO:0000259" key="15">
    <source>
        <dbReference type="PROSITE" id="PS52039"/>
    </source>
</evidence>
<dbReference type="Gene3D" id="1.10.290.10">
    <property type="entry name" value="Topoisomerase I, domain 4"/>
    <property type="match status" value="1"/>
</dbReference>
<dbReference type="InterPro" id="IPR023406">
    <property type="entry name" value="Topo_IA_AS"/>
</dbReference>
<dbReference type="PROSITE" id="PS52039">
    <property type="entry name" value="TOPO_IA_2"/>
    <property type="match status" value="1"/>
</dbReference>
<evidence type="ECO:0000259" key="14">
    <source>
        <dbReference type="PROSITE" id="PS50880"/>
    </source>
</evidence>
<evidence type="ECO:0000256" key="5">
    <source>
        <dbReference type="ARBA" id="ARBA00022842"/>
    </source>
</evidence>
<dbReference type="InterPro" id="IPR013497">
    <property type="entry name" value="Topo_IA_cen"/>
</dbReference>
<keyword evidence="8 16" id="KW-0413">Isomerase</keyword>
<dbReference type="NCBIfam" id="TIGR01056">
    <property type="entry name" value="topB"/>
    <property type="match status" value="1"/>
</dbReference>
<dbReference type="Gene3D" id="3.40.50.140">
    <property type="match status" value="1"/>
</dbReference>
<organism evidence="16 17">
    <name type="scientific">Psychrosphaera aquimarina</name>
    <dbReference type="NCBI Taxonomy" id="2044854"/>
    <lineage>
        <taxon>Bacteria</taxon>
        <taxon>Pseudomonadati</taxon>
        <taxon>Pseudomonadota</taxon>
        <taxon>Gammaproteobacteria</taxon>
        <taxon>Alteromonadales</taxon>
        <taxon>Pseudoalteromonadaceae</taxon>
        <taxon>Psychrosphaera</taxon>
    </lineage>
</organism>
<comment type="similarity">
    <text evidence="2">Belongs to the type IA topoisomerase family.</text>
</comment>
<dbReference type="NCBIfam" id="NF005829">
    <property type="entry name" value="PRK07726.1"/>
    <property type="match status" value="1"/>
</dbReference>
<dbReference type="Pfam" id="PF01131">
    <property type="entry name" value="Topoisom_bac"/>
    <property type="match status" value="1"/>
</dbReference>
<dbReference type="InterPro" id="IPR013825">
    <property type="entry name" value="Topo_IA_cen_sub2"/>
</dbReference>
<dbReference type="PROSITE" id="PS50880">
    <property type="entry name" value="TOPRIM"/>
    <property type="match status" value="1"/>
</dbReference>
<evidence type="ECO:0000256" key="4">
    <source>
        <dbReference type="ARBA" id="ARBA00022723"/>
    </source>
</evidence>
<accession>A0ABU3QVN8</accession>
<gene>
    <name evidence="16" type="ORF">RT723_00455</name>
</gene>
<evidence type="ECO:0000256" key="9">
    <source>
        <dbReference type="ARBA" id="ARBA00030003"/>
    </source>
</evidence>
<feature type="domain" description="Toprim" evidence="14">
    <location>
        <begin position="1"/>
        <end position="134"/>
    </location>
</feature>
<dbReference type="InterPro" id="IPR000380">
    <property type="entry name" value="Topo_IA"/>
</dbReference>
<dbReference type="PANTHER" id="PTHR11390">
    <property type="entry name" value="PROKARYOTIC DNA TOPOISOMERASE"/>
    <property type="match status" value="1"/>
</dbReference>
<dbReference type="PANTHER" id="PTHR11390:SF21">
    <property type="entry name" value="DNA TOPOISOMERASE 3-ALPHA"/>
    <property type="match status" value="1"/>
</dbReference>
<dbReference type="InterPro" id="IPR034144">
    <property type="entry name" value="TOPRIM_TopoIII"/>
</dbReference>
<dbReference type="InterPro" id="IPR023405">
    <property type="entry name" value="Topo_IA_core_domain"/>
</dbReference>
<dbReference type="SMART" id="SM00436">
    <property type="entry name" value="TOP1Bc"/>
    <property type="match status" value="1"/>
</dbReference>
<evidence type="ECO:0000256" key="3">
    <source>
        <dbReference type="ARBA" id="ARBA00012891"/>
    </source>
</evidence>
<dbReference type="InterPro" id="IPR013826">
    <property type="entry name" value="Topo_IA_cen_sub3"/>
</dbReference>
<dbReference type="Gene3D" id="2.70.20.10">
    <property type="entry name" value="Topoisomerase I, domain 3"/>
    <property type="match status" value="1"/>
</dbReference>
<keyword evidence="4" id="KW-0479">Metal-binding</keyword>
<evidence type="ECO:0000256" key="12">
    <source>
        <dbReference type="ARBA" id="ARBA00032877"/>
    </source>
</evidence>
<dbReference type="Pfam" id="PF01751">
    <property type="entry name" value="Toprim"/>
    <property type="match status" value="1"/>
</dbReference>
<dbReference type="CDD" id="cd00186">
    <property type="entry name" value="TOP1Ac"/>
    <property type="match status" value="1"/>
</dbReference>
<dbReference type="Proteomes" id="UP001257914">
    <property type="component" value="Unassembled WGS sequence"/>
</dbReference>
<comment type="catalytic activity">
    <reaction evidence="1">
        <text>ATP-independent breakage of single-stranded DNA, followed by passage and rejoining.</text>
        <dbReference type="EC" id="5.6.2.1"/>
    </reaction>
</comment>
<feature type="domain" description="Topo IA-type catalytic" evidence="15">
    <location>
        <begin position="155"/>
        <end position="616"/>
    </location>
</feature>
<dbReference type="EMBL" id="JAWCUA010000001">
    <property type="protein sequence ID" value="MDU0111511.1"/>
    <property type="molecule type" value="Genomic_DNA"/>
</dbReference>
<dbReference type="InterPro" id="IPR006171">
    <property type="entry name" value="TOPRIM_dom"/>
</dbReference>
<evidence type="ECO:0000256" key="1">
    <source>
        <dbReference type="ARBA" id="ARBA00000213"/>
    </source>
</evidence>
<evidence type="ECO:0000256" key="13">
    <source>
        <dbReference type="SAM" id="MobiDB-lite"/>
    </source>
</evidence>
<dbReference type="CDD" id="cd03362">
    <property type="entry name" value="TOPRIM_TopoIA_TopoIII"/>
    <property type="match status" value="1"/>
</dbReference>